<feature type="region of interest" description="Disordered" evidence="6">
    <location>
        <begin position="90"/>
        <end position="141"/>
    </location>
</feature>
<comment type="caution">
    <text evidence="8">The sequence shown here is derived from an EMBL/GenBank/DDBJ whole genome shotgun (WGS) entry which is preliminary data.</text>
</comment>
<keyword evidence="9" id="KW-1185">Reference proteome</keyword>
<dbReference type="InterPro" id="IPR011598">
    <property type="entry name" value="bHLH_dom"/>
</dbReference>
<feature type="domain" description="BHLH" evidence="7">
    <location>
        <begin position="427"/>
        <end position="478"/>
    </location>
</feature>
<dbReference type="GO" id="GO:0000978">
    <property type="term" value="F:RNA polymerase II cis-regulatory region sequence-specific DNA binding"/>
    <property type="evidence" value="ECO:0007669"/>
    <property type="project" value="TreeGrafter"/>
</dbReference>
<evidence type="ECO:0000259" key="7">
    <source>
        <dbReference type="PROSITE" id="PS50888"/>
    </source>
</evidence>
<comment type="subcellular location">
    <subcellularLocation>
        <location evidence="1">Nucleus</location>
    </subcellularLocation>
</comment>
<feature type="region of interest" description="Disordered" evidence="6">
    <location>
        <begin position="244"/>
        <end position="284"/>
    </location>
</feature>
<accession>A0A167YU49</accession>
<name>A0A167YU49_9HYPO</name>
<evidence type="ECO:0000313" key="9">
    <source>
        <dbReference type="Proteomes" id="UP000078544"/>
    </source>
</evidence>
<sequence>MSADPTRHDYYTSQSDIHHRAAFWSGFPPQPPPPPPPPPQSPAAPFHGQYQLSPQIDALSHMNLDVSPVQTAFSPAHDYRISASSWDGKEIYSGQNTTPTSAQFAPPPPPPPQLSILPSQRQAPRPTSQGHSQPFSRHRNHGINVDNTAQMIAIEPAGVVRPPPPAIITTTTITSTIEQQQQQQQQQPPLRCSPLLSTNPNHLQHQSSLDFGQDVMKNSHSTINETIFADWCWGHAGRRMSRASQEEDSSFHWGTDSSFGSSGPSPTSTVNESSASTSSVGQRSFSHLKVLESSNSGSKENPNYHDGLLVPGAQHPGHAIYEPQTRPLAASFGEGGGGGSTHASTPWLPVLRTRTGNRPGMLSTHRPMSLDYSSAPHVLPSSLPSSPSTSFNEQQHHLHRHLHHHHQYHHKALVTIGPRREKLTGEQKRRNHILHEQKRRAMIKDGFENLLELVPDVKDLGLSKSAILLKAADWLEALTSGNQRLQGQLKNLASSSS</sequence>
<keyword evidence="5" id="KW-0539">Nucleus</keyword>
<evidence type="ECO:0000256" key="5">
    <source>
        <dbReference type="ARBA" id="ARBA00023242"/>
    </source>
</evidence>
<dbReference type="PROSITE" id="PS50888">
    <property type="entry name" value="BHLH"/>
    <property type="match status" value="1"/>
</dbReference>
<dbReference type="AlphaFoldDB" id="A0A167YU49"/>
<dbReference type="Proteomes" id="UP000078544">
    <property type="component" value="Unassembled WGS sequence"/>
</dbReference>
<feature type="compositionally biased region" description="Pro residues" evidence="6">
    <location>
        <begin position="28"/>
        <end position="42"/>
    </location>
</feature>
<reference evidence="8 9" key="1">
    <citation type="journal article" date="2016" name="Genome Biol. Evol.">
        <title>Divergent and convergent evolution of fungal pathogenicity.</title>
        <authorList>
            <person name="Shang Y."/>
            <person name="Xiao G."/>
            <person name="Zheng P."/>
            <person name="Cen K."/>
            <person name="Zhan S."/>
            <person name="Wang C."/>
        </authorList>
    </citation>
    <scope>NUCLEOTIDE SEQUENCE [LARGE SCALE GENOMIC DNA]</scope>
    <source>
        <strain evidence="8 9">RCEF 2490</strain>
    </source>
</reference>
<protein>
    <submittedName>
        <fullName evidence="8">Helix-loop-helix DNA-binding protein</fullName>
    </submittedName>
</protein>
<dbReference type="Gene3D" id="4.10.280.10">
    <property type="entry name" value="Helix-loop-helix DNA-binding domain"/>
    <property type="match status" value="1"/>
</dbReference>
<dbReference type="STRING" id="1081109.A0A167YU49"/>
<dbReference type="PANTHER" id="PTHR15741">
    <property type="entry name" value="BASIC HELIX-LOOP-HELIX ZIP TRANSCRIPTION FACTOR"/>
    <property type="match status" value="1"/>
</dbReference>
<feature type="compositionally biased region" description="Polar residues" evidence="6">
    <location>
        <begin position="93"/>
        <end position="103"/>
    </location>
</feature>
<evidence type="ECO:0000256" key="4">
    <source>
        <dbReference type="ARBA" id="ARBA00023163"/>
    </source>
</evidence>
<keyword evidence="4" id="KW-0804">Transcription</keyword>
<dbReference type="InterPro" id="IPR036638">
    <property type="entry name" value="HLH_DNA-bd_sf"/>
</dbReference>
<organism evidence="8 9">
    <name type="scientific">Moelleriella libera RCEF 2490</name>
    <dbReference type="NCBI Taxonomy" id="1081109"/>
    <lineage>
        <taxon>Eukaryota</taxon>
        <taxon>Fungi</taxon>
        <taxon>Dikarya</taxon>
        <taxon>Ascomycota</taxon>
        <taxon>Pezizomycotina</taxon>
        <taxon>Sordariomycetes</taxon>
        <taxon>Hypocreomycetidae</taxon>
        <taxon>Hypocreales</taxon>
        <taxon>Clavicipitaceae</taxon>
        <taxon>Moelleriella</taxon>
    </lineage>
</organism>
<dbReference type="OrthoDB" id="5778525at2759"/>
<evidence type="ECO:0000313" key="8">
    <source>
        <dbReference type="EMBL" id="KZZ91762.1"/>
    </source>
</evidence>
<dbReference type="PANTHER" id="PTHR15741:SF27">
    <property type="entry name" value="TRANSCRIPTION FACTOR AP-4"/>
    <property type="match status" value="1"/>
</dbReference>
<proteinExistence type="predicted"/>
<feature type="compositionally biased region" description="Low complexity" evidence="6">
    <location>
        <begin position="175"/>
        <end position="189"/>
    </location>
</feature>
<feature type="region of interest" description="Disordered" evidence="6">
    <location>
        <begin position="175"/>
        <end position="206"/>
    </location>
</feature>
<dbReference type="SUPFAM" id="SSF47459">
    <property type="entry name" value="HLH, helix-loop-helix DNA-binding domain"/>
    <property type="match status" value="1"/>
</dbReference>
<feature type="region of interest" description="Disordered" evidence="6">
    <location>
        <begin position="21"/>
        <end position="53"/>
    </location>
</feature>
<evidence type="ECO:0000256" key="3">
    <source>
        <dbReference type="ARBA" id="ARBA00023125"/>
    </source>
</evidence>
<feature type="compositionally biased region" description="Low complexity" evidence="6">
    <location>
        <begin position="257"/>
        <end position="279"/>
    </location>
</feature>
<dbReference type="GO" id="GO:0000981">
    <property type="term" value="F:DNA-binding transcription factor activity, RNA polymerase II-specific"/>
    <property type="evidence" value="ECO:0007669"/>
    <property type="project" value="TreeGrafter"/>
</dbReference>
<evidence type="ECO:0000256" key="2">
    <source>
        <dbReference type="ARBA" id="ARBA00023015"/>
    </source>
</evidence>
<gene>
    <name evidence="8" type="ORF">AAL_06516</name>
</gene>
<evidence type="ECO:0000256" key="1">
    <source>
        <dbReference type="ARBA" id="ARBA00004123"/>
    </source>
</evidence>
<dbReference type="SMART" id="SM00353">
    <property type="entry name" value="HLH"/>
    <property type="match status" value="1"/>
</dbReference>
<dbReference type="InterPro" id="IPR052207">
    <property type="entry name" value="Max-like/E-box_TFs"/>
</dbReference>
<dbReference type="Pfam" id="PF00010">
    <property type="entry name" value="HLH"/>
    <property type="match status" value="1"/>
</dbReference>
<dbReference type="GO" id="GO:0005634">
    <property type="term" value="C:nucleus"/>
    <property type="evidence" value="ECO:0007669"/>
    <property type="project" value="UniProtKB-SubCell"/>
</dbReference>
<feature type="compositionally biased region" description="Polar residues" evidence="6">
    <location>
        <begin position="195"/>
        <end position="206"/>
    </location>
</feature>
<evidence type="ECO:0000256" key="6">
    <source>
        <dbReference type="SAM" id="MobiDB-lite"/>
    </source>
</evidence>
<keyword evidence="3 8" id="KW-0238">DNA-binding</keyword>
<keyword evidence="2" id="KW-0805">Transcription regulation</keyword>
<dbReference type="CDD" id="cd11404">
    <property type="entry name" value="bHLHzip_Mlx_like"/>
    <property type="match status" value="1"/>
</dbReference>
<dbReference type="GO" id="GO:0046983">
    <property type="term" value="F:protein dimerization activity"/>
    <property type="evidence" value="ECO:0007669"/>
    <property type="project" value="InterPro"/>
</dbReference>
<dbReference type="EMBL" id="AZGY01000017">
    <property type="protein sequence ID" value="KZZ91762.1"/>
    <property type="molecule type" value="Genomic_DNA"/>
</dbReference>
<feature type="compositionally biased region" description="Polar residues" evidence="6">
    <location>
        <begin position="116"/>
        <end position="135"/>
    </location>
</feature>